<sequence>MKTTKVTVGSQCERVRDTTTDPSKESNGVLVPGISPNVKVEVNNNHTCHLNFKEEEKVEAKPSSCFHSGDIMKESKENLLSCYVKSEVSVSDTSNASVSKPVHHRAISKQANEARSNVLRVIEEYFYLESKYLNFSENGEKFACTLCPTEYLSHGVMLSHLLGSKHMETFWTSKQTSASIIEKVEKLASLVPLMKKGAATDVIAYNPLSIYDTAQRLDKLLLKLVKKGSPCLPGTLQQAFYLCDCIMDCAAEDGQLQNYIPKRKVNFIKTGEFFLGQKVKLEQKVEGGKVNCKVMLKKEF</sequence>
<dbReference type="Proteomes" id="UP000504606">
    <property type="component" value="Unplaced"/>
</dbReference>
<evidence type="ECO:0000256" key="1">
    <source>
        <dbReference type="SAM" id="MobiDB-lite"/>
    </source>
</evidence>
<name>A0A6J1SGE4_FRAOC</name>
<evidence type="ECO:0000313" key="3">
    <source>
        <dbReference type="RefSeq" id="XP_026277656.1"/>
    </source>
</evidence>
<feature type="region of interest" description="Disordered" evidence="1">
    <location>
        <begin position="1"/>
        <end position="32"/>
    </location>
</feature>
<dbReference type="RefSeq" id="XP_026277656.1">
    <property type="nucleotide sequence ID" value="XM_026421871.2"/>
</dbReference>
<feature type="compositionally biased region" description="Polar residues" evidence="1">
    <location>
        <begin position="1"/>
        <end position="10"/>
    </location>
</feature>
<reference evidence="3" key="1">
    <citation type="submission" date="2025-08" db="UniProtKB">
        <authorList>
            <consortium name="RefSeq"/>
        </authorList>
    </citation>
    <scope>IDENTIFICATION</scope>
    <source>
        <tissue evidence="3">Whole organism</tissue>
    </source>
</reference>
<dbReference type="GeneID" id="113206004"/>
<organism evidence="2 3">
    <name type="scientific">Frankliniella occidentalis</name>
    <name type="common">Western flower thrips</name>
    <name type="synonym">Euthrips occidentalis</name>
    <dbReference type="NCBI Taxonomy" id="133901"/>
    <lineage>
        <taxon>Eukaryota</taxon>
        <taxon>Metazoa</taxon>
        <taxon>Ecdysozoa</taxon>
        <taxon>Arthropoda</taxon>
        <taxon>Hexapoda</taxon>
        <taxon>Insecta</taxon>
        <taxon>Pterygota</taxon>
        <taxon>Neoptera</taxon>
        <taxon>Paraneoptera</taxon>
        <taxon>Thysanoptera</taxon>
        <taxon>Terebrantia</taxon>
        <taxon>Thripoidea</taxon>
        <taxon>Thripidae</taxon>
        <taxon>Frankliniella</taxon>
    </lineage>
</organism>
<proteinExistence type="predicted"/>
<protein>
    <submittedName>
        <fullName evidence="3">Uncharacterized protein LOC113206004 isoform X2</fullName>
    </submittedName>
</protein>
<accession>A0A6J1SGE4</accession>
<dbReference type="AlphaFoldDB" id="A0A6J1SGE4"/>
<keyword evidence="2" id="KW-1185">Reference proteome</keyword>
<evidence type="ECO:0000313" key="2">
    <source>
        <dbReference type="Proteomes" id="UP000504606"/>
    </source>
</evidence>
<gene>
    <name evidence="3" type="primary">LOC113206004</name>
</gene>
<feature type="compositionally biased region" description="Basic and acidic residues" evidence="1">
    <location>
        <begin position="13"/>
        <end position="24"/>
    </location>
</feature>